<feature type="compositionally biased region" description="Polar residues" evidence="5">
    <location>
        <begin position="116"/>
        <end position="132"/>
    </location>
</feature>
<reference evidence="7 8" key="1">
    <citation type="journal article" date="2021" name="BMC Genomics">
        <title>Datura genome reveals duplications of psychoactive alkaloid biosynthetic genes and high mutation rate following tissue culture.</title>
        <authorList>
            <person name="Rajewski A."/>
            <person name="Carter-House D."/>
            <person name="Stajich J."/>
            <person name="Litt A."/>
        </authorList>
    </citation>
    <scope>NUCLEOTIDE SEQUENCE [LARGE SCALE GENOMIC DNA]</scope>
    <source>
        <strain evidence="7">AR-01</strain>
    </source>
</reference>
<dbReference type="InterPro" id="IPR002081">
    <property type="entry name" value="Cryptochrome/DNA_photolyase_1"/>
</dbReference>
<protein>
    <submittedName>
        <fullName evidence="7">Cryptochrome-2</fullName>
    </submittedName>
</protein>
<gene>
    <name evidence="7" type="primary">CRY2_2</name>
    <name evidence="7" type="ORF">HAX54_032859</name>
</gene>
<dbReference type="Proteomes" id="UP000823775">
    <property type="component" value="Unassembled WGS sequence"/>
</dbReference>
<feature type="region of interest" description="Disordered" evidence="5">
    <location>
        <begin position="196"/>
        <end position="215"/>
    </location>
</feature>
<dbReference type="EMBL" id="JACEIK010041975">
    <property type="protein sequence ID" value="MCE5166992.1"/>
    <property type="molecule type" value="Genomic_DNA"/>
</dbReference>
<evidence type="ECO:0000256" key="3">
    <source>
        <dbReference type="ARBA" id="ARBA00022630"/>
    </source>
</evidence>
<feature type="domain" description="Cryptochrome/DNA photolyase FAD-binding" evidence="6">
    <location>
        <begin position="4"/>
        <end position="69"/>
    </location>
</feature>
<keyword evidence="8" id="KW-1185">Reference proteome</keyword>
<evidence type="ECO:0000313" key="7">
    <source>
        <dbReference type="EMBL" id="MCE5166992.1"/>
    </source>
</evidence>
<evidence type="ECO:0000313" key="8">
    <source>
        <dbReference type="Proteomes" id="UP000823775"/>
    </source>
</evidence>
<proteinExistence type="inferred from homology"/>
<keyword evidence="3" id="KW-0285">Flavoprotein</keyword>
<dbReference type="InterPro" id="IPR005101">
    <property type="entry name" value="Cryptochr/Photolyase_FAD-bd"/>
</dbReference>
<dbReference type="PANTHER" id="PTHR11455:SF18">
    <property type="entry name" value="SI:CH1073-390K14.1"/>
    <property type="match status" value="1"/>
</dbReference>
<dbReference type="Gene3D" id="1.10.579.10">
    <property type="entry name" value="DNA Cyclobutane Dipyrimidine Photolyase, subunit A, domain 3"/>
    <property type="match status" value="1"/>
</dbReference>
<comment type="similarity">
    <text evidence="2">Belongs to the DNA photolyase class-1 family.</text>
</comment>
<evidence type="ECO:0000256" key="4">
    <source>
        <dbReference type="ARBA" id="ARBA00022827"/>
    </source>
</evidence>
<name>A0ABS8Y7J0_DATST</name>
<dbReference type="PANTHER" id="PTHR11455">
    <property type="entry name" value="CRYPTOCHROME"/>
    <property type="match status" value="1"/>
</dbReference>
<evidence type="ECO:0000256" key="2">
    <source>
        <dbReference type="ARBA" id="ARBA00005862"/>
    </source>
</evidence>
<comment type="cofactor">
    <cofactor evidence="1">
        <name>FAD</name>
        <dbReference type="ChEBI" id="CHEBI:57692"/>
    </cofactor>
</comment>
<organism evidence="7 8">
    <name type="scientific">Datura stramonium</name>
    <name type="common">Jimsonweed</name>
    <name type="synonym">Common thornapple</name>
    <dbReference type="NCBI Taxonomy" id="4076"/>
    <lineage>
        <taxon>Eukaryota</taxon>
        <taxon>Viridiplantae</taxon>
        <taxon>Streptophyta</taxon>
        <taxon>Embryophyta</taxon>
        <taxon>Tracheophyta</taxon>
        <taxon>Spermatophyta</taxon>
        <taxon>Magnoliopsida</taxon>
        <taxon>eudicotyledons</taxon>
        <taxon>Gunneridae</taxon>
        <taxon>Pentapetalae</taxon>
        <taxon>asterids</taxon>
        <taxon>lamiids</taxon>
        <taxon>Solanales</taxon>
        <taxon>Solanaceae</taxon>
        <taxon>Solanoideae</taxon>
        <taxon>Datureae</taxon>
        <taxon>Datura</taxon>
    </lineage>
</organism>
<feature type="compositionally biased region" description="Basic and acidic residues" evidence="5">
    <location>
        <begin position="196"/>
        <end position="214"/>
    </location>
</feature>
<comment type="caution">
    <text evidence="7">The sequence shown here is derived from an EMBL/GenBank/DDBJ whole genome shotgun (WGS) entry which is preliminary data.</text>
</comment>
<dbReference type="SUPFAM" id="SSF48173">
    <property type="entry name" value="Cryptochrome/photolyase FAD-binding domain"/>
    <property type="match status" value="1"/>
</dbReference>
<feature type="region of interest" description="Disordered" evidence="5">
    <location>
        <begin position="97"/>
        <end position="144"/>
    </location>
</feature>
<accession>A0ABS8Y7J0</accession>
<evidence type="ECO:0000256" key="1">
    <source>
        <dbReference type="ARBA" id="ARBA00001974"/>
    </source>
</evidence>
<dbReference type="Pfam" id="PF03441">
    <property type="entry name" value="FAD_binding_7"/>
    <property type="match status" value="1"/>
</dbReference>
<keyword evidence="4" id="KW-0274">FAD</keyword>
<dbReference type="InterPro" id="IPR036134">
    <property type="entry name" value="Crypto/Photolyase_FAD-like_sf"/>
</dbReference>
<evidence type="ECO:0000259" key="6">
    <source>
        <dbReference type="Pfam" id="PF03441"/>
    </source>
</evidence>
<sequence length="232" mass="26086">MQVQGFNYDPEGEYVRHWLPELARMPAEWIHHPWDAPLNVLKAAGVELGMNYPNPIIDVDVARDRLMQAIIIMREKEAAVNAADANGTIEVVFDNSENVGDSANPKDVEKGKVPCPSSSSYDQRVPSMQNGCTYKKRPKPEEETKKLKDNRLRYKNEGKMLNMDGDLCSTAESCSMKKQMTVSRNSFSVPQAITMSHDRKSLEDEASSHVKLEKEEEIDTEINSCKNGAIAR</sequence>
<evidence type="ECO:0000256" key="5">
    <source>
        <dbReference type="SAM" id="MobiDB-lite"/>
    </source>
</evidence>